<evidence type="ECO:0000313" key="1">
    <source>
        <dbReference type="EMBL" id="PEC20408.1"/>
    </source>
</evidence>
<organism evidence="1 2">
    <name type="scientific">Bacillus cereus</name>
    <dbReference type="NCBI Taxonomy" id="1396"/>
    <lineage>
        <taxon>Bacteria</taxon>
        <taxon>Bacillati</taxon>
        <taxon>Bacillota</taxon>
        <taxon>Bacilli</taxon>
        <taxon>Bacillales</taxon>
        <taxon>Bacillaceae</taxon>
        <taxon>Bacillus</taxon>
        <taxon>Bacillus cereus group</taxon>
    </lineage>
</organism>
<proteinExistence type="predicted"/>
<sequence>MLANYEVRVAKVADLNKEKKIIEDKLKKPSQTVTTNENEGLILEALKDFCEYMSNTLKRWKFSKKPSVTYEKGHFYVDSKPTKDYGKGYRSIIYSAFAISLMEFCKGNNKPHPGFVVLDSPLTPYQGKKSTKNDELSEEVEMDIQSAFFKDLSLIKKDMQVIIFENKEPNGKIKEKINYIEFTKDDSYGRYGFFAR</sequence>
<comment type="caution">
    <text evidence="1">The sequence shown here is derived from an EMBL/GenBank/DDBJ whole genome shotgun (WGS) entry which is preliminary data.</text>
</comment>
<dbReference type="Proteomes" id="UP000220006">
    <property type="component" value="Unassembled WGS sequence"/>
</dbReference>
<name>A0A2A7HTX2_BACCE</name>
<dbReference type="RefSeq" id="WP_097905135.1">
    <property type="nucleotide sequence ID" value="NZ_NVLK01000043.1"/>
</dbReference>
<reference evidence="1 2" key="1">
    <citation type="submission" date="2017-09" db="EMBL/GenBank/DDBJ databases">
        <title>Large-scale bioinformatics analysis of Bacillus genomes uncovers conserved roles of natural products in bacterial physiology.</title>
        <authorList>
            <consortium name="Agbiome Team Llc"/>
            <person name="Bleich R.M."/>
            <person name="Grubbs K.J."/>
            <person name="Santa Maria K.C."/>
            <person name="Allen S.E."/>
            <person name="Farag S."/>
            <person name="Shank E.A."/>
            <person name="Bowers A."/>
        </authorList>
    </citation>
    <scope>NUCLEOTIDE SEQUENCE [LARGE SCALE GENOMIC DNA]</scope>
    <source>
        <strain evidence="1 2">AFS096845</strain>
    </source>
</reference>
<gene>
    <name evidence="1" type="ORF">COM96_19420</name>
</gene>
<dbReference type="AlphaFoldDB" id="A0A2A7HTX2"/>
<accession>A0A2A7HTX2</accession>
<dbReference type="EMBL" id="NVLK01000043">
    <property type="protein sequence ID" value="PEC20408.1"/>
    <property type="molecule type" value="Genomic_DNA"/>
</dbReference>
<evidence type="ECO:0000313" key="2">
    <source>
        <dbReference type="Proteomes" id="UP000220006"/>
    </source>
</evidence>
<protein>
    <submittedName>
        <fullName evidence="1">Uncharacterized protein</fullName>
    </submittedName>
</protein>